<name>A0AB34FU02_9HYPO</name>
<evidence type="ECO:0000256" key="13">
    <source>
        <dbReference type="SAM" id="MobiDB-lite"/>
    </source>
</evidence>
<evidence type="ECO:0000256" key="1">
    <source>
        <dbReference type="ARBA" id="ARBA00004726"/>
    </source>
</evidence>
<keyword evidence="5" id="KW-0808">Transferase</keyword>
<dbReference type="EMBL" id="JAQHRD010000003">
    <property type="protein sequence ID" value="KAJ6442854.1"/>
    <property type="molecule type" value="Genomic_DNA"/>
</dbReference>
<feature type="region of interest" description="Disordered" evidence="13">
    <location>
        <begin position="58"/>
        <end position="84"/>
    </location>
</feature>
<evidence type="ECO:0000256" key="7">
    <source>
        <dbReference type="ARBA" id="ARBA00022741"/>
    </source>
</evidence>
<organism evidence="15 16">
    <name type="scientific">Purpureocillium lavendulum</name>
    <dbReference type="NCBI Taxonomy" id="1247861"/>
    <lineage>
        <taxon>Eukaryota</taxon>
        <taxon>Fungi</taxon>
        <taxon>Dikarya</taxon>
        <taxon>Ascomycota</taxon>
        <taxon>Pezizomycotina</taxon>
        <taxon>Sordariomycetes</taxon>
        <taxon>Hypocreomycetidae</taxon>
        <taxon>Hypocreales</taxon>
        <taxon>Ophiocordycipitaceae</taxon>
        <taxon>Purpureocillium</taxon>
    </lineage>
</organism>
<keyword evidence="3" id="KW-0285">Flavoprotein</keyword>
<dbReference type="GO" id="GO:0003919">
    <property type="term" value="F:FMN adenylyltransferase activity"/>
    <property type="evidence" value="ECO:0007669"/>
    <property type="project" value="UniProtKB-EC"/>
</dbReference>
<keyword evidence="6" id="KW-0548">Nucleotidyltransferase</keyword>
<evidence type="ECO:0000313" key="15">
    <source>
        <dbReference type="EMBL" id="KAJ6442854.1"/>
    </source>
</evidence>
<keyword evidence="9" id="KW-0067">ATP-binding</keyword>
<evidence type="ECO:0000256" key="8">
    <source>
        <dbReference type="ARBA" id="ARBA00022827"/>
    </source>
</evidence>
<protein>
    <recommendedName>
        <fullName evidence="2">FAD synthase</fullName>
        <ecNumber evidence="2">2.7.7.2</ecNumber>
    </recommendedName>
    <alternativeName>
        <fullName evidence="10">FAD pyrophosphorylase</fullName>
    </alternativeName>
    <alternativeName>
        <fullName evidence="11">FMN adenylyltransferase</fullName>
    </alternativeName>
</protein>
<dbReference type="PANTHER" id="PTHR23293:SF9">
    <property type="entry name" value="FAD SYNTHASE"/>
    <property type="match status" value="1"/>
</dbReference>
<dbReference type="GO" id="GO:0006747">
    <property type="term" value="P:FAD biosynthetic process"/>
    <property type="evidence" value="ECO:0007669"/>
    <property type="project" value="TreeGrafter"/>
</dbReference>
<comment type="catalytic activity">
    <reaction evidence="12">
        <text>FMN + ATP + H(+) = FAD + diphosphate</text>
        <dbReference type="Rhea" id="RHEA:17237"/>
        <dbReference type="ChEBI" id="CHEBI:15378"/>
        <dbReference type="ChEBI" id="CHEBI:30616"/>
        <dbReference type="ChEBI" id="CHEBI:33019"/>
        <dbReference type="ChEBI" id="CHEBI:57692"/>
        <dbReference type="ChEBI" id="CHEBI:58210"/>
        <dbReference type="EC" id="2.7.7.2"/>
    </reaction>
</comment>
<feature type="region of interest" description="Disordered" evidence="13">
    <location>
        <begin position="1"/>
        <end position="31"/>
    </location>
</feature>
<dbReference type="EC" id="2.7.7.2" evidence="2"/>
<comment type="caution">
    <text evidence="15">The sequence shown here is derived from an EMBL/GenBank/DDBJ whole genome shotgun (WGS) entry which is preliminary data.</text>
</comment>
<evidence type="ECO:0000256" key="4">
    <source>
        <dbReference type="ARBA" id="ARBA00022643"/>
    </source>
</evidence>
<dbReference type="GO" id="GO:0005524">
    <property type="term" value="F:ATP binding"/>
    <property type="evidence" value="ECO:0007669"/>
    <property type="project" value="UniProtKB-KW"/>
</dbReference>
<evidence type="ECO:0000256" key="6">
    <source>
        <dbReference type="ARBA" id="ARBA00022695"/>
    </source>
</evidence>
<dbReference type="Gene3D" id="3.40.50.620">
    <property type="entry name" value="HUPs"/>
    <property type="match status" value="1"/>
</dbReference>
<dbReference type="Proteomes" id="UP001163105">
    <property type="component" value="Unassembled WGS sequence"/>
</dbReference>
<evidence type="ECO:0000256" key="10">
    <source>
        <dbReference type="ARBA" id="ARBA00031145"/>
    </source>
</evidence>
<evidence type="ECO:0000313" key="16">
    <source>
        <dbReference type="Proteomes" id="UP001163105"/>
    </source>
</evidence>
<evidence type="ECO:0000256" key="2">
    <source>
        <dbReference type="ARBA" id="ARBA00012393"/>
    </source>
</evidence>
<dbReference type="AlphaFoldDB" id="A0AB34FU02"/>
<dbReference type="InterPro" id="IPR002500">
    <property type="entry name" value="PAPS_reduct_dom"/>
</dbReference>
<evidence type="ECO:0000256" key="3">
    <source>
        <dbReference type="ARBA" id="ARBA00022630"/>
    </source>
</evidence>
<evidence type="ECO:0000256" key="9">
    <source>
        <dbReference type="ARBA" id="ARBA00022840"/>
    </source>
</evidence>
<keyword evidence="7" id="KW-0547">Nucleotide-binding</keyword>
<dbReference type="PANTHER" id="PTHR23293">
    <property type="entry name" value="FAD SYNTHETASE-RELATED FMN ADENYLYLTRANSFERASE"/>
    <property type="match status" value="1"/>
</dbReference>
<keyword evidence="4" id="KW-0288">FMN</keyword>
<dbReference type="CDD" id="cd23948">
    <property type="entry name" value="FAD_synthase"/>
    <property type="match status" value="1"/>
</dbReference>
<proteinExistence type="predicted"/>
<evidence type="ECO:0000256" key="11">
    <source>
        <dbReference type="ARBA" id="ARBA00031871"/>
    </source>
</evidence>
<evidence type="ECO:0000256" key="5">
    <source>
        <dbReference type="ARBA" id="ARBA00022679"/>
    </source>
</evidence>
<keyword evidence="16" id="KW-1185">Reference proteome</keyword>
<feature type="domain" description="Phosphoadenosine phosphosulphate reductase" evidence="14">
    <location>
        <begin position="247"/>
        <end position="336"/>
    </location>
</feature>
<evidence type="ECO:0000259" key="14">
    <source>
        <dbReference type="Pfam" id="PF01507"/>
    </source>
</evidence>
<accession>A0AB34FU02</accession>
<reference evidence="15" key="1">
    <citation type="submission" date="2023-01" db="EMBL/GenBank/DDBJ databases">
        <title>The growth and conidiation of Purpureocillium lavendulum are regulated by nitrogen source and histone H3K14 acetylation.</title>
        <authorList>
            <person name="Tang P."/>
            <person name="Han J."/>
            <person name="Zhang C."/>
            <person name="Tang P."/>
            <person name="Qi F."/>
            <person name="Zhang K."/>
            <person name="Liang L."/>
        </authorList>
    </citation>
    <scope>NUCLEOTIDE SEQUENCE</scope>
    <source>
        <strain evidence="15">YMF1.00683</strain>
    </source>
</reference>
<dbReference type="InterPro" id="IPR014729">
    <property type="entry name" value="Rossmann-like_a/b/a_fold"/>
</dbReference>
<dbReference type="Pfam" id="PF01507">
    <property type="entry name" value="PAPS_reduct"/>
    <property type="match status" value="1"/>
</dbReference>
<comment type="pathway">
    <text evidence="1">Cofactor biosynthesis; FAD biosynthesis; FAD from FMN: step 1/1.</text>
</comment>
<keyword evidence="8" id="KW-0274">FAD</keyword>
<dbReference type="FunFam" id="3.40.50.620:FF:000187">
    <property type="entry name" value="Probable FAD synthetase"/>
    <property type="match status" value="1"/>
</dbReference>
<evidence type="ECO:0000256" key="12">
    <source>
        <dbReference type="ARBA" id="ARBA00049494"/>
    </source>
</evidence>
<gene>
    <name evidence="15" type="primary">FLAD1</name>
    <name evidence="15" type="ORF">O9K51_04029</name>
</gene>
<dbReference type="SUPFAM" id="SSF52402">
    <property type="entry name" value="Adenine nucleotide alpha hydrolases-like"/>
    <property type="match status" value="1"/>
</dbReference>
<sequence length="367" mass="40597">MTPDERPRGRSGPAFHCVPPPSPSSPTLRTSPVLTTTTLLLLLLPLLSSTLTRVRNPTPVASHCAPRATPGQMTQDTHPPVVANGTAKVPHLATSAADAPPLPRSPRVLPDVCHTLRRRVLAFLDGESDDDKVLRSTQARARESMAVIEEALQRYGPDELSLSYNGGKDCLVLLILILACLPAATSHLPPPKPPTHVSNDADADATPSIQPLKAIYIAPPDPFPEVEDFVSISTAQYHLDLTRYALPMRQALEAYQRDQPPVRAIFMGTRRTDPHSEFLTPFSPTDGDWPQFMRVNPVLDWHYTEIWTFIRRLDIPFCSLYNQGFTSLGGTRNTRPNPALALDGETKSFRPAYELTRDDEERLGRDK</sequence>